<keyword evidence="7" id="KW-0813">Transport</keyword>
<reference evidence="9" key="1">
    <citation type="journal article" date="2010" name="Nat. Biotechnol.">
        <title>Draft genome sequence of the oilseed species Ricinus communis.</title>
        <authorList>
            <person name="Chan A.P."/>
            <person name="Crabtree J."/>
            <person name="Zhao Q."/>
            <person name="Lorenzi H."/>
            <person name="Orvis J."/>
            <person name="Puiu D."/>
            <person name="Melake-Berhan A."/>
            <person name="Jones K.M."/>
            <person name="Redman J."/>
            <person name="Chen G."/>
            <person name="Cahoon E.B."/>
            <person name="Gedil M."/>
            <person name="Stanke M."/>
            <person name="Haas B.J."/>
            <person name="Wortman J.R."/>
            <person name="Fraser-Liggett C.M."/>
            <person name="Ravel J."/>
            <person name="Rabinowicz P.D."/>
        </authorList>
    </citation>
    <scope>NUCLEOTIDE SEQUENCE [LARGE SCALE GENOMIC DNA]</scope>
    <source>
        <strain evidence="9">cv. Hale</strain>
    </source>
</reference>
<name>B9RTF0_RICCO</name>
<organism evidence="8 9">
    <name type="scientific">Ricinus communis</name>
    <name type="common">Castor bean</name>
    <dbReference type="NCBI Taxonomy" id="3988"/>
    <lineage>
        <taxon>Eukaryota</taxon>
        <taxon>Viridiplantae</taxon>
        <taxon>Streptophyta</taxon>
        <taxon>Embryophyta</taxon>
        <taxon>Tracheophyta</taxon>
        <taxon>Spermatophyta</taxon>
        <taxon>Magnoliopsida</taxon>
        <taxon>eudicotyledons</taxon>
        <taxon>Gunneridae</taxon>
        <taxon>Pentapetalae</taxon>
        <taxon>rosids</taxon>
        <taxon>fabids</taxon>
        <taxon>Malpighiales</taxon>
        <taxon>Euphorbiaceae</taxon>
        <taxon>Acalyphoideae</taxon>
        <taxon>Acalypheae</taxon>
        <taxon>Ricinus</taxon>
    </lineage>
</organism>
<keyword evidence="4 7" id="KW-0812">Transmembrane</keyword>
<dbReference type="InParanoid" id="B9RTF0"/>
<dbReference type="Pfam" id="PF03208">
    <property type="entry name" value="PRA1"/>
    <property type="match status" value="1"/>
</dbReference>
<dbReference type="Proteomes" id="UP000008311">
    <property type="component" value="Unassembled WGS sequence"/>
</dbReference>
<comment type="subcellular location">
    <subcellularLocation>
        <location evidence="2">Endomembrane system</location>
        <topology evidence="2">Multi-pass membrane protein</topology>
    </subcellularLocation>
    <subcellularLocation>
        <location evidence="7">Membrane</location>
        <topology evidence="7">Multi-pass membrane protein</topology>
    </subcellularLocation>
</comment>
<dbReference type="EMBL" id="EQ973814">
    <property type="protein sequence ID" value="EEF45182.1"/>
    <property type="molecule type" value="Genomic_DNA"/>
</dbReference>
<evidence type="ECO:0000256" key="1">
    <source>
        <dbReference type="ARBA" id="ARBA00002501"/>
    </source>
</evidence>
<proteinExistence type="inferred from homology"/>
<dbReference type="PANTHER" id="PTHR19317">
    <property type="entry name" value="PRENYLATED RAB ACCEPTOR 1-RELATED"/>
    <property type="match status" value="1"/>
</dbReference>
<dbReference type="InterPro" id="IPR004895">
    <property type="entry name" value="Prenylated_rab_accept_PRA1"/>
</dbReference>
<protein>
    <recommendedName>
        <fullName evidence="7">PRA1 family protein</fullName>
    </recommendedName>
</protein>
<dbReference type="eggNOG" id="KOG3142">
    <property type="taxonomic scope" value="Eukaryota"/>
</dbReference>
<dbReference type="FunCoup" id="B9RTF0">
    <property type="interactions" value="1401"/>
</dbReference>
<dbReference type="OMA" id="DGARGDY"/>
<evidence type="ECO:0000256" key="5">
    <source>
        <dbReference type="ARBA" id="ARBA00022989"/>
    </source>
</evidence>
<dbReference type="GO" id="GO:0005794">
    <property type="term" value="C:Golgi apparatus"/>
    <property type="evidence" value="ECO:0000318"/>
    <property type="project" value="GO_Central"/>
</dbReference>
<accession>B9RTF0</accession>
<dbReference type="KEGG" id="rcu:8280175"/>
<evidence type="ECO:0000313" key="9">
    <source>
        <dbReference type="Proteomes" id="UP000008311"/>
    </source>
</evidence>
<evidence type="ECO:0000256" key="7">
    <source>
        <dbReference type="RuleBase" id="RU363107"/>
    </source>
</evidence>
<sequence length="182" mass="20358">MSTTPRFISQFKQTTQSLNATVRPWPHFLDISSLNIPSSVPDATTRVTQNLTHFRSNYSLIILLVLFLSLVYHPLSLIAFFITLIGWVFLYFAREEEPLRVFGFEVNDFVVLVSLIAVTIFVLVWSGVWFNVAVAVAIGVGLVVLHAVLRSTDDLVADDIETSPYVNLLSDDDDDVILRGGL</sequence>
<feature type="transmembrane region" description="Helical" evidence="7">
    <location>
        <begin position="60"/>
        <end position="92"/>
    </location>
</feature>
<feature type="transmembrane region" description="Helical" evidence="7">
    <location>
        <begin position="129"/>
        <end position="149"/>
    </location>
</feature>
<evidence type="ECO:0000256" key="2">
    <source>
        <dbReference type="ARBA" id="ARBA00004127"/>
    </source>
</evidence>
<dbReference type="AlphaFoldDB" id="B9RTF0"/>
<gene>
    <name evidence="8" type="ORF">RCOM_0909030</name>
</gene>
<keyword evidence="9" id="KW-1185">Reference proteome</keyword>
<evidence type="ECO:0000256" key="6">
    <source>
        <dbReference type="ARBA" id="ARBA00023136"/>
    </source>
</evidence>
<dbReference type="GO" id="GO:0016020">
    <property type="term" value="C:membrane"/>
    <property type="evidence" value="ECO:0007669"/>
    <property type="project" value="UniProtKB-SubCell"/>
</dbReference>
<evidence type="ECO:0000256" key="4">
    <source>
        <dbReference type="ARBA" id="ARBA00022692"/>
    </source>
</evidence>
<keyword evidence="6 7" id="KW-0472">Membrane</keyword>
<feature type="transmembrane region" description="Helical" evidence="7">
    <location>
        <begin position="104"/>
        <end position="123"/>
    </location>
</feature>
<dbReference type="PANTHER" id="PTHR19317:SF81">
    <property type="entry name" value="PRA1 FAMILY PROTEIN D"/>
    <property type="match status" value="1"/>
</dbReference>
<evidence type="ECO:0000313" key="8">
    <source>
        <dbReference type="EMBL" id="EEF45182.1"/>
    </source>
</evidence>
<dbReference type="GO" id="GO:0016192">
    <property type="term" value="P:vesicle-mediated transport"/>
    <property type="evidence" value="ECO:0000318"/>
    <property type="project" value="GO_Central"/>
</dbReference>
<dbReference type="GO" id="GO:0005783">
    <property type="term" value="C:endoplasmic reticulum"/>
    <property type="evidence" value="ECO:0000318"/>
    <property type="project" value="GO_Central"/>
</dbReference>
<evidence type="ECO:0000256" key="3">
    <source>
        <dbReference type="ARBA" id="ARBA00006483"/>
    </source>
</evidence>
<comment type="function">
    <text evidence="1 7">May be involved in both secretory and endocytic intracellular trafficking in the endosomal/prevacuolar compartments.</text>
</comment>
<keyword evidence="5 7" id="KW-1133">Transmembrane helix</keyword>
<comment type="similarity">
    <text evidence="3 7">Belongs to the PRA1 family.</text>
</comment>
<dbReference type="OrthoDB" id="63113at2759"/>